<gene>
    <name evidence="3" type="ORF">H9725_01620</name>
</gene>
<evidence type="ECO:0000313" key="3">
    <source>
        <dbReference type="EMBL" id="HIZ57280.1"/>
    </source>
</evidence>
<dbReference type="Pfam" id="PF01381">
    <property type="entry name" value="HTH_3"/>
    <property type="match status" value="1"/>
</dbReference>
<dbReference type="SMART" id="SM00530">
    <property type="entry name" value="HTH_XRE"/>
    <property type="match status" value="1"/>
</dbReference>
<name>A0A9D2FDW0_9FIRM</name>
<dbReference type="Proteomes" id="UP000824065">
    <property type="component" value="Unassembled WGS sequence"/>
</dbReference>
<dbReference type="PROSITE" id="PS50943">
    <property type="entry name" value="HTH_CROC1"/>
    <property type="match status" value="1"/>
</dbReference>
<evidence type="ECO:0000259" key="2">
    <source>
        <dbReference type="PROSITE" id="PS50943"/>
    </source>
</evidence>
<dbReference type="GO" id="GO:0005829">
    <property type="term" value="C:cytosol"/>
    <property type="evidence" value="ECO:0007669"/>
    <property type="project" value="TreeGrafter"/>
</dbReference>
<dbReference type="InterPro" id="IPR050807">
    <property type="entry name" value="TransReg_Diox_bact_type"/>
</dbReference>
<dbReference type="PANTHER" id="PTHR46797">
    <property type="entry name" value="HTH-TYPE TRANSCRIPTIONAL REGULATOR"/>
    <property type="match status" value="1"/>
</dbReference>
<protein>
    <submittedName>
        <fullName evidence="3">Helix-turn-helix domain-containing protein</fullName>
    </submittedName>
</protein>
<comment type="caution">
    <text evidence="3">The sequence shown here is derived from an EMBL/GenBank/DDBJ whole genome shotgun (WGS) entry which is preliminary data.</text>
</comment>
<reference evidence="3" key="1">
    <citation type="journal article" date="2021" name="PeerJ">
        <title>Extensive microbial diversity within the chicken gut microbiome revealed by metagenomics and culture.</title>
        <authorList>
            <person name="Gilroy R."/>
            <person name="Ravi A."/>
            <person name="Getino M."/>
            <person name="Pursley I."/>
            <person name="Horton D.L."/>
            <person name="Alikhan N.F."/>
            <person name="Baker D."/>
            <person name="Gharbi K."/>
            <person name="Hall N."/>
            <person name="Watson M."/>
            <person name="Adriaenssens E.M."/>
            <person name="Foster-Nyarko E."/>
            <person name="Jarju S."/>
            <person name="Secka A."/>
            <person name="Antonio M."/>
            <person name="Oren A."/>
            <person name="Chaudhuri R.R."/>
            <person name="La Ragione R."/>
            <person name="Hildebrand F."/>
            <person name="Pallen M.J."/>
        </authorList>
    </citation>
    <scope>NUCLEOTIDE SEQUENCE</scope>
    <source>
        <strain evidence="3">ChiBcec16-3735</strain>
    </source>
</reference>
<dbReference type="PANTHER" id="PTHR46797:SF1">
    <property type="entry name" value="METHYLPHOSPHONATE SYNTHASE"/>
    <property type="match status" value="1"/>
</dbReference>
<dbReference type="Gene3D" id="1.10.260.40">
    <property type="entry name" value="lambda repressor-like DNA-binding domains"/>
    <property type="match status" value="1"/>
</dbReference>
<proteinExistence type="predicted"/>
<dbReference type="CDD" id="cd00093">
    <property type="entry name" value="HTH_XRE"/>
    <property type="match status" value="1"/>
</dbReference>
<reference evidence="3" key="2">
    <citation type="submission" date="2021-04" db="EMBL/GenBank/DDBJ databases">
        <authorList>
            <person name="Gilroy R."/>
        </authorList>
    </citation>
    <scope>NUCLEOTIDE SEQUENCE</scope>
    <source>
        <strain evidence="3">ChiBcec16-3735</strain>
    </source>
</reference>
<dbReference type="InterPro" id="IPR010982">
    <property type="entry name" value="Lambda_DNA-bd_dom_sf"/>
</dbReference>
<sequence>MDISHETGDRIRYYRKKKQMTIDQLAAAICKSKSCVSKYENGQIAVDLPTLYDIAAALEVRVTQLLYLPPDRTAGTPSGTVPAFFAGLDRFYCYYYDGRCNSILRSVCDILEQAEPGSFHVHMYMNVDDYSHYHLCENVYDGRLTHFDTLSLLVMQNQHMEMDHYQVGIPSPFMNAPVKWGLAFGISSRPLMPTSTKVLFAKSPQKETPEFEKSLRLSREDIRLMKLYNMLTIL</sequence>
<dbReference type="SUPFAM" id="SSF47413">
    <property type="entry name" value="lambda repressor-like DNA-binding domains"/>
    <property type="match status" value="1"/>
</dbReference>
<dbReference type="GO" id="GO:0003677">
    <property type="term" value="F:DNA binding"/>
    <property type="evidence" value="ECO:0007669"/>
    <property type="project" value="UniProtKB-KW"/>
</dbReference>
<evidence type="ECO:0000256" key="1">
    <source>
        <dbReference type="ARBA" id="ARBA00023125"/>
    </source>
</evidence>
<dbReference type="InterPro" id="IPR001387">
    <property type="entry name" value="Cro/C1-type_HTH"/>
</dbReference>
<dbReference type="AlphaFoldDB" id="A0A9D2FDW0"/>
<dbReference type="EMBL" id="DXBJ01000009">
    <property type="protein sequence ID" value="HIZ57280.1"/>
    <property type="molecule type" value="Genomic_DNA"/>
</dbReference>
<feature type="domain" description="HTH cro/C1-type" evidence="2">
    <location>
        <begin position="11"/>
        <end position="65"/>
    </location>
</feature>
<accession>A0A9D2FDW0</accession>
<dbReference type="GO" id="GO:0003700">
    <property type="term" value="F:DNA-binding transcription factor activity"/>
    <property type="evidence" value="ECO:0007669"/>
    <property type="project" value="TreeGrafter"/>
</dbReference>
<evidence type="ECO:0000313" key="4">
    <source>
        <dbReference type="Proteomes" id="UP000824065"/>
    </source>
</evidence>
<keyword evidence="1" id="KW-0238">DNA-binding</keyword>
<organism evidence="3 4">
    <name type="scientific">Candidatus Faecalibacterium gallistercoris</name>
    <dbReference type="NCBI Taxonomy" id="2838579"/>
    <lineage>
        <taxon>Bacteria</taxon>
        <taxon>Bacillati</taxon>
        <taxon>Bacillota</taxon>
        <taxon>Clostridia</taxon>
        <taxon>Eubacteriales</taxon>
        <taxon>Oscillospiraceae</taxon>
        <taxon>Faecalibacterium</taxon>
    </lineage>
</organism>